<keyword evidence="2" id="KW-1185">Reference proteome</keyword>
<dbReference type="EMBL" id="REGN01000138">
    <property type="protein sequence ID" value="RNA44194.1"/>
    <property type="molecule type" value="Genomic_DNA"/>
</dbReference>
<protein>
    <submittedName>
        <fullName evidence="1">Uncharacterized protein</fullName>
    </submittedName>
</protein>
<accession>A0A3M7T7Z5</accession>
<dbReference type="Proteomes" id="UP000276133">
    <property type="component" value="Unassembled WGS sequence"/>
</dbReference>
<sequence length="234" mass="25683">MTTLVITPPNSFFISLFIPGSDVSSNLEIKSVKNSCMSFCSPVFNTCWSMVYTLHKSFGVYDLRSDSCKKANIFFTSTKILSYCPASDSLIFDSSTSRLASLIMNKCCSEVAIPWSKSCSSSPFLSTAPPSVSMPTKKLSSTNAGLLAFKISYVSRDSRLVVMKCISLPELTSLVSAERRAAIKSKYSLQAIASLEGLYWLVKFKSSMSSGRNTARMRSSMTHSRCIHVDAALR</sequence>
<organism evidence="1 2">
    <name type="scientific">Brachionus plicatilis</name>
    <name type="common">Marine rotifer</name>
    <name type="synonym">Brachionus muelleri</name>
    <dbReference type="NCBI Taxonomy" id="10195"/>
    <lineage>
        <taxon>Eukaryota</taxon>
        <taxon>Metazoa</taxon>
        <taxon>Spiralia</taxon>
        <taxon>Gnathifera</taxon>
        <taxon>Rotifera</taxon>
        <taxon>Eurotatoria</taxon>
        <taxon>Monogononta</taxon>
        <taxon>Pseudotrocha</taxon>
        <taxon>Ploima</taxon>
        <taxon>Brachionidae</taxon>
        <taxon>Brachionus</taxon>
    </lineage>
</organism>
<comment type="caution">
    <text evidence="1">The sequence shown here is derived from an EMBL/GenBank/DDBJ whole genome shotgun (WGS) entry which is preliminary data.</text>
</comment>
<evidence type="ECO:0000313" key="1">
    <source>
        <dbReference type="EMBL" id="RNA44194.1"/>
    </source>
</evidence>
<dbReference type="AlphaFoldDB" id="A0A3M7T7Z5"/>
<evidence type="ECO:0000313" key="2">
    <source>
        <dbReference type="Proteomes" id="UP000276133"/>
    </source>
</evidence>
<gene>
    <name evidence="1" type="ORF">BpHYR1_030750</name>
</gene>
<proteinExistence type="predicted"/>
<reference evidence="1 2" key="1">
    <citation type="journal article" date="2018" name="Sci. Rep.">
        <title>Genomic signatures of local adaptation to the degree of environmental predictability in rotifers.</title>
        <authorList>
            <person name="Franch-Gras L."/>
            <person name="Hahn C."/>
            <person name="Garcia-Roger E.M."/>
            <person name="Carmona M.J."/>
            <person name="Serra M."/>
            <person name="Gomez A."/>
        </authorList>
    </citation>
    <scope>NUCLEOTIDE SEQUENCE [LARGE SCALE GENOMIC DNA]</scope>
    <source>
        <strain evidence="1">HYR1</strain>
    </source>
</reference>
<name>A0A3M7T7Z5_BRAPC</name>